<evidence type="ECO:0000313" key="2">
    <source>
        <dbReference type="Proteomes" id="UP000294933"/>
    </source>
</evidence>
<sequence>MDPQRKLLAKKINPLGSVPVGFPRIHTRKIPGYPGLVLSTSWSGDHKTGGNQVGLRSRRDKKIRIIVNVGCGLQVSWGRSWRTTGGTIEPNRTNVLQFGFYEQIEAGEILGKSATARYLCNSRLMMTCHEVGRDFRDRSDNGRKETRRHRTGGHALCVVTREIVEEN</sequence>
<accession>A0A4Y7PFL8</accession>
<dbReference type="VEuPathDB" id="FungiDB:BD410DRAFT_810210"/>
<evidence type="ECO:0000313" key="1">
    <source>
        <dbReference type="EMBL" id="TDL13841.1"/>
    </source>
</evidence>
<organism evidence="1 2">
    <name type="scientific">Rickenella mellea</name>
    <dbReference type="NCBI Taxonomy" id="50990"/>
    <lineage>
        <taxon>Eukaryota</taxon>
        <taxon>Fungi</taxon>
        <taxon>Dikarya</taxon>
        <taxon>Basidiomycota</taxon>
        <taxon>Agaricomycotina</taxon>
        <taxon>Agaricomycetes</taxon>
        <taxon>Hymenochaetales</taxon>
        <taxon>Rickenellaceae</taxon>
        <taxon>Rickenella</taxon>
    </lineage>
</organism>
<gene>
    <name evidence="1" type="ORF">BD410DRAFT_810210</name>
</gene>
<dbReference type="Proteomes" id="UP000294933">
    <property type="component" value="Unassembled WGS sequence"/>
</dbReference>
<dbReference type="EMBL" id="ML170449">
    <property type="protein sequence ID" value="TDL13841.1"/>
    <property type="molecule type" value="Genomic_DNA"/>
</dbReference>
<keyword evidence="2" id="KW-1185">Reference proteome</keyword>
<name>A0A4Y7PFL8_9AGAM</name>
<dbReference type="AlphaFoldDB" id="A0A4Y7PFL8"/>
<proteinExistence type="predicted"/>
<reference evidence="1 2" key="1">
    <citation type="submission" date="2018-06" db="EMBL/GenBank/DDBJ databases">
        <title>A transcriptomic atlas of mushroom development highlights an independent origin of complex multicellularity.</title>
        <authorList>
            <consortium name="DOE Joint Genome Institute"/>
            <person name="Krizsan K."/>
            <person name="Almasi E."/>
            <person name="Merenyi Z."/>
            <person name="Sahu N."/>
            <person name="Viragh M."/>
            <person name="Koszo T."/>
            <person name="Mondo S."/>
            <person name="Kiss B."/>
            <person name="Balint B."/>
            <person name="Kues U."/>
            <person name="Barry K."/>
            <person name="Hegedus J.C."/>
            <person name="Henrissat B."/>
            <person name="Johnson J."/>
            <person name="Lipzen A."/>
            <person name="Ohm R."/>
            <person name="Nagy I."/>
            <person name="Pangilinan J."/>
            <person name="Yan J."/>
            <person name="Xiong Y."/>
            <person name="Grigoriev I.V."/>
            <person name="Hibbett D.S."/>
            <person name="Nagy L.G."/>
        </authorList>
    </citation>
    <scope>NUCLEOTIDE SEQUENCE [LARGE SCALE GENOMIC DNA]</scope>
    <source>
        <strain evidence="1 2">SZMC22713</strain>
    </source>
</reference>
<protein>
    <submittedName>
        <fullName evidence="1">Uncharacterized protein</fullName>
    </submittedName>
</protein>